<feature type="transmembrane region" description="Helical" evidence="1">
    <location>
        <begin position="27"/>
        <end position="48"/>
    </location>
</feature>
<dbReference type="EMBL" id="PUAP01000041">
    <property type="protein sequence ID" value="PQF21769.1"/>
    <property type="molecule type" value="Genomic_DNA"/>
</dbReference>
<evidence type="ECO:0000313" key="2">
    <source>
        <dbReference type="EMBL" id="GEL81692.1"/>
    </source>
</evidence>
<evidence type="ECO:0000313" key="5">
    <source>
        <dbReference type="Proteomes" id="UP000195024"/>
    </source>
</evidence>
<dbReference type="Proteomes" id="UP000237934">
    <property type="component" value="Unassembled WGS sequence"/>
</dbReference>
<keyword evidence="7" id="KW-1185">Reference proteome</keyword>
<evidence type="ECO:0000313" key="3">
    <source>
        <dbReference type="EMBL" id="OTP27187.1"/>
    </source>
</evidence>
<proteinExistence type="predicted"/>
<reference evidence="2 7" key="3">
    <citation type="submission" date="2019-07" db="EMBL/GenBank/DDBJ databases">
        <title>Whole genome shotgun sequence of Enterococcus mundtii NBRC 100490.</title>
        <authorList>
            <person name="Hosoyama A."/>
            <person name="Uohara A."/>
            <person name="Ohji S."/>
            <person name="Ichikawa N."/>
        </authorList>
    </citation>
    <scope>NUCLEOTIDE SEQUENCE [LARGE SCALE GENOMIC DNA]</scope>
    <source>
        <strain evidence="2 7">NBRC 100490</strain>
    </source>
</reference>
<name>A0A1L8UKT6_ENTMU</name>
<reference evidence="4 6" key="2">
    <citation type="journal article" date="2018" name="Pathog. Dis.">
        <title>Whole-genome sequencing based characterization of antimicrobial resistance in Enterococcus.</title>
        <authorList>
            <person name="Tyson G."/>
        </authorList>
    </citation>
    <scope>NUCLEOTIDE SEQUENCE [LARGE SCALE GENOMIC DNA]</scope>
    <source>
        <strain evidence="4 6">CVM N55263</strain>
    </source>
</reference>
<evidence type="ECO:0000313" key="4">
    <source>
        <dbReference type="EMBL" id="PQF21769.1"/>
    </source>
</evidence>
<keyword evidence="1" id="KW-0812">Transmembrane</keyword>
<sequence>MAIEVKVHKDVREYKERIVAGMSVRQLGFLSVAVLTNIVISFVFVRFFGYSMDVISWLMILVSMPIVAFGWLKKEGLPFERYLKYYFIYHFDQGVVVYEESDTSQFHEGELQAKQE</sequence>
<dbReference type="GeneID" id="60999221"/>
<dbReference type="EMBL" id="NGMS01000001">
    <property type="protein sequence ID" value="OTP27187.1"/>
    <property type="molecule type" value="Genomic_DNA"/>
</dbReference>
<protein>
    <submittedName>
        <fullName evidence="4">PrgI family protein</fullName>
    </submittedName>
</protein>
<dbReference type="RefSeq" id="WP_071867946.1">
    <property type="nucleotide sequence ID" value="NZ_BJWA01000032.1"/>
</dbReference>
<evidence type="ECO:0000256" key="1">
    <source>
        <dbReference type="SAM" id="Phobius"/>
    </source>
</evidence>
<dbReference type="AlphaFoldDB" id="A0A1L8UKT6"/>
<organism evidence="3 5">
    <name type="scientific">Enterococcus mundtii</name>
    <dbReference type="NCBI Taxonomy" id="53346"/>
    <lineage>
        <taxon>Bacteria</taxon>
        <taxon>Bacillati</taxon>
        <taxon>Bacillota</taxon>
        <taxon>Bacilli</taxon>
        <taxon>Lactobacillales</taxon>
        <taxon>Enterococcaceae</taxon>
        <taxon>Enterococcus</taxon>
    </lineage>
</organism>
<feature type="transmembrane region" description="Helical" evidence="1">
    <location>
        <begin position="54"/>
        <end position="72"/>
    </location>
</feature>
<dbReference type="Proteomes" id="UP000321175">
    <property type="component" value="Unassembled WGS sequence"/>
</dbReference>
<accession>A0A1L8UKT6</accession>
<dbReference type="Proteomes" id="UP000195024">
    <property type="component" value="Unassembled WGS sequence"/>
</dbReference>
<dbReference type="EMBL" id="BJWA01000032">
    <property type="protein sequence ID" value="GEL81692.1"/>
    <property type="molecule type" value="Genomic_DNA"/>
</dbReference>
<keyword evidence="1" id="KW-1133">Transmembrane helix</keyword>
<evidence type="ECO:0000313" key="6">
    <source>
        <dbReference type="Proteomes" id="UP000237934"/>
    </source>
</evidence>
<gene>
    <name evidence="3" type="ORF">A5802_000922</name>
    <name evidence="4" type="ORF">CUS89_13490</name>
    <name evidence="2" type="ORF">EMU01_28360</name>
</gene>
<dbReference type="InterPro" id="IPR024414">
    <property type="entry name" value="Uncharacterised_PrgI"/>
</dbReference>
<keyword evidence="1" id="KW-0472">Membrane</keyword>
<dbReference type="Pfam" id="PF12666">
    <property type="entry name" value="PrgI"/>
    <property type="match status" value="1"/>
</dbReference>
<evidence type="ECO:0000313" key="7">
    <source>
        <dbReference type="Proteomes" id="UP000321175"/>
    </source>
</evidence>
<comment type="caution">
    <text evidence="3">The sequence shown here is derived from an EMBL/GenBank/DDBJ whole genome shotgun (WGS) entry which is preliminary data.</text>
</comment>
<reference evidence="3 5" key="1">
    <citation type="submission" date="2017-05" db="EMBL/GenBank/DDBJ databases">
        <title>The Genome Sequence of Enterococcus mundtii 6B1_DIV0119.</title>
        <authorList>
            <consortium name="The Broad Institute Genomics Platform"/>
            <consortium name="The Broad Institute Genomic Center for Infectious Diseases"/>
            <person name="Earl A."/>
            <person name="Manson A."/>
            <person name="Schwartman J."/>
            <person name="Gilmore M."/>
            <person name="Abouelleil A."/>
            <person name="Cao P."/>
            <person name="Chapman S."/>
            <person name="Cusick C."/>
            <person name="Shea T."/>
            <person name="Young S."/>
            <person name="Neafsey D."/>
            <person name="Nusbaum C."/>
            <person name="Birren B."/>
        </authorList>
    </citation>
    <scope>NUCLEOTIDE SEQUENCE [LARGE SCALE GENOMIC DNA]</scope>
    <source>
        <strain evidence="3 5">6B1_DIV0119</strain>
    </source>
</reference>